<name>A0A0C3P5Z4_PISTI</name>
<dbReference type="STRING" id="870435.A0A0C3P5Z4"/>
<dbReference type="AlphaFoldDB" id="A0A0C3P5Z4"/>
<evidence type="ECO:0000313" key="4">
    <source>
        <dbReference type="Proteomes" id="UP000054217"/>
    </source>
</evidence>
<dbReference type="EMBL" id="KN831980">
    <property type="protein sequence ID" value="KIO02749.1"/>
    <property type="molecule type" value="Genomic_DNA"/>
</dbReference>
<dbReference type="Proteomes" id="UP000054217">
    <property type="component" value="Unassembled WGS sequence"/>
</dbReference>
<keyword evidence="4" id="KW-1185">Reference proteome</keyword>
<dbReference type="InterPro" id="IPR025714">
    <property type="entry name" value="Methyltranfer_dom"/>
</dbReference>
<accession>A0A0C3P5Z4</accession>
<dbReference type="Gene3D" id="3.40.50.150">
    <property type="entry name" value="Vaccinia Virus protein VP39"/>
    <property type="match status" value="1"/>
</dbReference>
<feature type="domain" description="Methyltransferase" evidence="2">
    <location>
        <begin position="130"/>
        <end position="326"/>
    </location>
</feature>
<evidence type="ECO:0000256" key="1">
    <source>
        <dbReference type="SAM" id="MobiDB-lite"/>
    </source>
</evidence>
<proteinExistence type="predicted"/>
<protein>
    <recommendedName>
        <fullName evidence="2">Methyltransferase domain-containing protein</fullName>
    </recommendedName>
</protein>
<dbReference type="InParanoid" id="A0A0C3P5Z4"/>
<dbReference type="InterPro" id="IPR052220">
    <property type="entry name" value="METTL25"/>
</dbReference>
<dbReference type="Pfam" id="PF13679">
    <property type="entry name" value="Methyltransf_32"/>
    <property type="match status" value="1"/>
</dbReference>
<evidence type="ECO:0000313" key="3">
    <source>
        <dbReference type="EMBL" id="KIO02749.1"/>
    </source>
</evidence>
<dbReference type="HOGENOM" id="CLU_016581_1_2_1"/>
<dbReference type="PANTHER" id="PTHR12496">
    <property type="entry name" value="CGI-41 METHYLTRANSFERASE"/>
    <property type="match status" value="1"/>
</dbReference>
<dbReference type="OrthoDB" id="10258156at2759"/>
<feature type="compositionally biased region" description="Polar residues" evidence="1">
    <location>
        <begin position="214"/>
        <end position="234"/>
    </location>
</feature>
<reference evidence="3 4" key="1">
    <citation type="submission" date="2014-04" db="EMBL/GenBank/DDBJ databases">
        <authorList>
            <consortium name="DOE Joint Genome Institute"/>
            <person name="Kuo A."/>
            <person name="Kohler A."/>
            <person name="Costa M.D."/>
            <person name="Nagy L.G."/>
            <person name="Floudas D."/>
            <person name="Copeland A."/>
            <person name="Barry K.W."/>
            <person name="Cichocki N."/>
            <person name="Veneault-Fourrey C."/>
            <person name="LaButti K."/>
            <person name="Lindquist E.A."/>
            <person name="Lipzen A."/>
            <person name="Lundell T."/>
            <person name="Morin E."/>
            <person name="Murat C."/>
            <person name="Sun H."/>
            <person name="Tunlid A."/>
            <person name="Henrissat B."/>
            <person name="Grigoriev I.V."/>
            <person name="Hibbett D.S."/>
            <person name="Martin F."/>
            <person name="Nordberg H.P."/>
            <person name="Cantor M.N."/>
            <person name="Hua S.X."/>
        </authorList>
    </citation>
    <scope>NUCLEOTIDE SEQUENCE [LARGE SCALE GENOMIC DNA]</scope>
    <source>
        <strain evidence="3 4">Marx 270</strain>
    </source>
</reference>
<sequence>MVAHTLEIYDRISSPLVTSLLTTHPNQVTLDGRTPDLWSSWWGWAAEYDQELPKWQQLLSYYCRPIESPAENGGLEISGFIPAELRLLIDTVRNLQLDREPLSVPVPAQSPRIPPKTRGRSPSSFGMSPKKEHEVTRMATFVHTLLNRDGARCQNVQHVVDVGSGQGYLSRALEEQGLHVLALDNNENQTSGANNRKIKDALRRAHEQRRNNAQRHASTASPDVNACPSQTTPSSHRKGSLTHRTVHIQPTSLEAAIQDWLLSSASNTFASTRDPIPIMFVALHACGSLTVDVLRTFLSHHSKVECERWWEPHSLVIVGCCYNLISPSDFPLSEPLLSLSPRPTLPIAALHLATQVPAHWFRTERAGKTARLAVRKVVYRALLQPVMQLTAQCKKESPDTQDTMSRVDAQGSMARLGLGETPENRRLGKLNDASYADWNTFLVSATTKLGIGIPDLTRQYSEGVPSGDRLPPWILNPNNDSRDEEGIFKRLRMESRLEVVHVLRCILGPLIESLILQDRYEWIRGELGAVRGKHRVDEEGKITVQNRNMTIEMVNLFDQATGSGRNVALVVSPA</sequence>
<dbReference type="SUPFAM" id="SSF53335">
    <property type="entry name" value="S-adenosyl-L-methionine-dependent methyltransferases"/>
    <property type="match status" value="1"/>
</dbReference>
<dbReference type="PANTHER" id="PTHR12496:SF0">
    <property type="entry name" value="METHYLTRANSFERASE DOMAIN-CONTAINING PROTEIN"/>
    <property type="match status" value="1"/>
</dbReference>
<dbReference type="InterPro" id="IPR029063">
    <property type="entry name" value="SAM-dependent_MTases_sf"/>
</dbReference>
<organism evidence="3 4">
    <name type="scientific">Pisolithus tinctorius Marx 270</name>
    <dbReference type="NCBI Taxonomy" id="870435"/>
    <lineage>
        <taxon>Eukaryota</taxon>
        <taxon>Fungi</taxon>
        <taxon>Dikarya</taxon>
        <taxon>Basidiomycota</taxon>
        <taxon>Agaricomycotina</taxon>
        <taxon>Agaricomycetes</taxon>
        <taxon>Agaricomycetidae</taxon>
        <taxon>Boletales</taxon>
        <taxon>Sclerodermatineae</taxon>
        <taxon>Pisolithaceae</taxon>
        <taxon>Pisolithus</taxon>
    </lineage>
</organism>
<reference evidence="4" key="2">
    <citation type="submission" date="2015-01" db="EMBL/GenBank/DDBJ databases">
        <title>Evolutionary Origins and Diversification of the Mycorrhizal Mutualists.</title>
        <authorList>
            <consortium name="DOE Joint Genome Institute"/>
            <consortium name="Mycorrhizal Genomics Consortium"/>
            <person name="Kohler A."/>
            <person name="Kuo A."/>
            <person name="Nagy L.G."/>
            <person name="Floudas D."/>
            <person name="Copeland A."/>
            <person name="Barry K.W."/>
            <person name="Cichocki N."/>
            <person name="Veneault-Fourrey C."/>
            <person name="LaButti K."/>
            <person name="Lindquist E.A."/>
            <person name="Lipzen A."/>
            <person name="Lundell T."/>
            <person name="Morin E."/>
            <person name="Murat C."/>
            <person name="Riley R."/>
            <person name="Ohm R."/>
            <person name="Sun H."/>
            <person name="Tunlid A."/>
            <person name="Henrissat B."/>
            <person name="Grigoriev I.V."/>
            <person name="Hibbett D.S."/>
            <person name="Martin F."/>
        </authorList>
    </citation>
    <scope>NUCLEOTIDE SEQUENCE [LARGE SCALE GENOMIC DNA]</scope>
    <source>
        <strain evidence="4">Marx 270</strain>
    </source>
</reference>
<gene>
    <name evidence="3" type="ORF">M404DRAFT_15876</name>
</gene>
<feature type="region of interest" description="Disordered" evidence="1">
    <location>
        <begin position="104"/>
        <end position="132"/>
    </location>
</feature>
<evidence type="ECO:0000259" key="2">
    <source>
        <dbReference type="Pfam" id="PF13679"/>
    </source>
</evidence>
<feature type="region of interest" description="Disordered" evidence="1">
    <location>
        <begin position="204"/>
        <end position="242"/>
    </location>
</feature>